<dbReference type="eggNOG" id="COG0704">
    <property type="taxonomic scope" value="Bacteria"/>
</dbReference>
<reference evidence="10 11" key="1">
    <citation type="submission" date="2017-03" db="EMBL/GenBank/DDBJ databases">
        <title>Foreign affairs: Plasmid Transfer between Roseobacters and Rhizobia.</title>
        <authorList>
            <person name="Bartling P."/>
            <person name="Bunk B."/>
            <person name="Overmann J."/>
            <person name="Brinkmann H."/>
            <person name="Petersen J."/>
        </authorList>
    </citation>
    <scope>NUCLEOTIDE SEQUENCE [LARGE SCALE GENOMIC DNA]</scope>
    <source>
        <strain evidence="10 11">MACL11</strain>
        <plasmid evidence="11">Plasmid pmm259</plasmid>
    </source>
</reference>
<evidence type="ECO:0000256" key="8">
    <source>
        <dbReference type="PIRNR" id="PIRNR003107"/>
    </source>
</evidence>
<keyword evidence="4 8" id="KW-0813">Transport</keyword>
<dbReference type="NCBIfam" id="TIGR02135">
    <property type="entry name" value="phoU_full"/>
    <property type="match status" value="1"/>
</dbReference>
<dbReference type="GO" id="GO:0030643">
    <property type="term" value="P:intracellular phosphate ion homeostasis"/>
    <property type="evidence" value="ECO:0007669"/>
    <property type="project" value="InterPro"/>
</dbReference>
<keyword evidence="11" id="KW-1185">Reference proteome</keyword>
<organism evidence="10 11">
    <name type="scientific">Martelella mediterranea DSM 17316</name>
    <dbReference type="NCBI Taxonomy" id="1122214"/>
    <lineage>
        <taxon>Bacteria</taxon>
        <taxon>Pseudomonadati</taxon>
        <taxon>Pseudomonadota</taxon>
        <taxon>Alphaproteobacteria</taxon>
        <taxon>Hyphomicrobiales</taxon>
        <taxon>Aurantimonadaceae</taxon>
        <taxon>Martelella</taxon>
    </lineage>
</organism>
<keyword evidence="6 8" id="KW-0592">Phosphate transport</keyword>
<proteinExistence type="inferred from homology"/>
<evidence type="ECO:0000256" key="4">
    <source>
        <dbReference type="ARBA" id="ARBA00022448"/>
    </source>
</evidence>
<dbReference type="KEGG" id="mmed:Mame_05005"/>
<evidence type="ECO:0000259" key="9">
    <source>
        <dbReference type="Pfam" id="PF01895"/>
    </source>
</evidence>
<comment type="similarity">
    <text evidence="2 8">Belongs to the PhoU family.</text>
</comment>
<evidence type="ECO:0000256" key="2">
    <source>
        <dbReference type="ARBA" id="ARBA00008107"/>
    </source>
</evidence>
<accession>A0A1U9Z9A5</accession>
<evidence type="ECO:0000256" key="3">
    <source>
        <dbReference type="ARBA" id="ARBA00011738"/>
    </source>
</evidence>
<protein>
    <recommendedName>
        <fullName evidence="8">Phosphate-specific transport system accessory protein PhoU</fullName>
    </recommendedName>
</protein>
<name>A0A1U9Z9A5_9HYPH</name>
<dbReference type="GO" id="GO:0005737">
    <property type="term" value="C:cytoplasm"/>
    <property type="evidence" value="ECO:0007669"/>
    <property type="project" value="UniProtKB-SubCell"/>
</dbReference>
<evidence type="ECO:0000256" key="5">
    <source>
        <dbReference type="ARBA" id="ARBA00022490"/>
    </source>
</evidence>
<dbReference type="InterPro" id="IPR038078">
    <property type="entry name" value="PhoU-like_sf"/>
</dbReference>
<comment type="subunit">
    <text evidence="3 8">Homodimer.</text>
</comment>
<dbReference type="GO" id="GO:0006817">
    <property type="term" value="P:phosphate ion transport"/>
    <property type="evidence" value="ECO:0007669"/>
    <property type="project" value="UniProtKB-KW"/>
</dbReference>
<dbReference type="OrthoDB" id="9814256at2"/>
<dbReference type="EMBL" id="CP020332">
    <property type="protein sequence ID" value="AQZ54297.1"/>
    <property type="molecule type" value="Genomic_DNA"/>
</dbReference>
<dbReference type="RefSeq" id="WP_018065832.1">
    <property type="nucleotide sequence ID" value="NZ_AQWH01000016.1"/>
</dbReference>
<dbReference type="PIRSF" id="PIRSF003107">
    <property type="entry name" value="PhoU"/>
    <property type="match status" value="1"/>
</dbReference>
<keyword evidence="5 8" id="KW-0963">Cytoplasm</keyword>
<sequence>MEKRHTLQAFEQALSDLSAAVLIMTEHVQAMVASAAHVLLDNDLVRAGEVVENDLVVDRELETIRARCLDILVRYQPVAGDLRQVIAIEHSAGNLERAADHAKNIAKRAIADRNSRISADAAELFRQLHAAVLGALEDANDALVRRDVDLAHKVVRGDRRIDVLHDDLFHLVLAGSRRDTSKLKSDIHLLFAAKSLERIGDHATNIAEEVIFMSRREAPDGSIDT</sequence>
<dbReference type="PANTHER" id="PTHR42930:SF3">
    <property type="entry name" value="PHOSPHATE-SPECIFIC TRANSPORT SYSTEM ACCESSORY PROTEIN PHOU"/>
    <property type="match status" value="1"/>
</dbReference>
<evidence type="ECO:0000256" key="1">
    <source>
        <dbReference type="ARBA" id="ARBA00004496"/>
    </source>
</evidence>
<geneLocation type="plasmid" evidence="11">
    <name>pmm259</name>
</geneLocation>
<dbReference type="InterPro" id="IPR028366">
    <property type="entry name" value="PhoU"/>
</dbReference>
<dbReference type="FunFam" id="1.20.58.220:FF:000004">
    <property type="entry name" value="Phosphate-specific transport system accessory protein PhoU"/>
    <property type="match status" value="1"/>
</dbReference>
<feature type="domain" description="PhoU" evidence="9">
    <location>
        <begin position="23"/>
        <end position="108"/>
    </location>
</feature>
<evidence type="ECO:0000256" key="6">
    <source>
        <dbReference type="ARBA" id="ARBA00022592"/>
    </source>
</evidence>
<dbReference type="Gene3D" id="1.20.58.220">
    <property type="entry name" value="Phosphate transport system protein phou homolog 2, domain 2"/>
    <property type="match status" value="1"/>
</dbReference>
<comment type="subcellular location">
    <subcellularLocation>
        <location evidence="1 8">Cytoplasm</location>
    </subcellularLocation>
</comment>
<feature type="domain" description="PhoU" evidence="9">
    <location>
        <begin position="126"/>
        <end position="210"/>
    </location>
</feature>
<evidence type="ECO:0000256" key="7">
    <source>
        <dbReference type="ARBA" id="ARBA00056181"/>
    </source>
</evidence>
<comment type="function">
    <text evidence="7 8">Plays a role in the regulation of phosphate uptake.</text>
</comment>
<evidence type="ECO:0000313" key="10">
    <source>
        <dbReference type="EMBL" id="AQZ54297.1"/>
    </source>
</evidence>
<dbReference type="PANTHER" id="PTHR42930">
    <property type="entry name" value="PHOSPHATE-SPECIFIC TRANSPORT SYSTEM ACCESSORY PROTEIN PHOU"/>
    <property type="match status" value="1"/>
</dbReference>
<dbReference type="Pfam" id="PF01895">
    <property type="entry name" value="PhoU"/>
    <property type="match status" value="2"/>
</dbReference>
<dbReference type="InterPro" id="IPR026022">
    <property type="entry name" value="PhoU_dom"/>
</dbReference>
<gene>
    <name evidence="10" type="primary">phoU_2</name>
    <name evidence="10" type="ORF">Mame_05005</name>
</gene>
<dbReference type="AlphaFoldDB" id="A0A1U9Z9A5"/>
<dbReference type="GO" id="GO:0045936">
    <property type="term" value="P:negative regulation of phosphate metabolic process"/>
    <property type="evidence" value="ECO:0007669"/>
    <property type="project" value="InterPro"/>
</dbReference>
<dbReference type="Proteomes" id="UP000191135">
    <property type="component" value="Plasmid pMM259"/>
</dbReference>
<dbReference type="SUPFAM" id="SSF109755">
    <property type="entry name" value="PhoU-like"/>
    <property type="match status" value="1"/>
</dbReference>
<keyword evidence="10" id="KW-0614">Plasmid</keyword>
<evidence type="ECO:0000313" key="11">
    <source>
        <dbReference type="Proteomes" id="UP000191135"/>
    </source>
</evidence>